<protein>
    <submittedName>
        <fullName evidence="2">Condensation domain-containing protein</fullName>
    </submittedName>
</protein>
<dbReference type="InterPro" id="IPR052058">
    <property type="entry name" value="Alcohol_O-acetyltransferase"/>
</dbReference>
<dbReference type="RefSeq" id="WP_379261896.1">
    <property type="nucleotide sequence ID" value="NZ_JBHUMJ010000002.1"/>
</dbReference>
<dbReference type="InterPro" id="IPR023213">
    <property type="entry name" value="CAT-like_dom_sf"/>
</dbReference>
<evidence type="ECO:0000313" key="2">
    <source>
        <dbReference type="EMBL" id="MFD2700856.1"/>
    </source>
</evidence>
<evidence type="ECO:0000313" key="3">
    <source>
        <dbReference type="Proteomes" id="UP001597540"/>
    </source>
</evidence>
<accession>A0ABW5SM72</accession>
<organism evidence="2 3">
    <name type="scientific">Paenibacillus shunpengii</name>
    <dbReference type="NCBI Taxonomy" id="2054424"/>
    <lineage>
        <taxon>Bacteria</taxon>
        <taxon>Bacillati</taxon>
        <taxon>Bacillota</taxon>
        <taxon>Bacilli</taxon>
        <taxon>Bacillales</taxon>
        <taxon>Paenibacillaceae</taxon>
        <taxon>Paenibacillus</taxon>
    </lineage>
</organism>
<dbReference type="Gene3D" id="3.30.559.30">
    <property type="entry name" value="Nonribosomal peptide synthetase, condensation domain"/>
    <property type="match status" value="1"/>
</dbReference>
<sequence length="444" mass="50466">MKNKKLRIYTERHMLRNPALTVLMKISVDGHFDEPRFEKALQKLKHVHPLLYSSVVIDNDGEAYYRENAVQRLELHCAMRERKDQWLEVAETENKHPFHCEKGPLVRFFVFYSETDFDILAIVQHLIGDGDAIARLLRDVVTAYAGIDLSHKEQILISSQNDFPHTATPTFLVKAFTRTMNKMWDKGERRRFGEHEFQEMFFNYHQIADIGLSYSTINSSEMNDLYIACKAHGVTVNEAIVTALIGAMQEICLHRSNKKTVVGVPINMRRQLSLPTDDCLGNFASAVTIKELYDTKKDFWQNAVQVRSKLKSKLESAKAPWVPLNLFALLNPLLIDAMYFAAYGNCDDMAAKKAAAMLSIDNPSSTAVSNLGRLNFDCQIGSYHIRDMVFFAPKAPGSYVVLGVATLADKMQIGFSYDRKKISSDTMEDVSSTMLELLISRSQR</sequence>
<dbReference type="PANTHER" id="PTHR28037">
    <property type="entry name" value="ALCOHOL O-ACETYLTRANSFERASE 1-RELATED"/>
    <property type="match status" value="1"/>
</dbReference>
<comment type="caution">
    <text evidence="2">The sequence shown here is derived from an EMBL/GenBank/DDBJ whole genome shotgun (WGS) entry which is preliminary data.</text>
</comment>
<dbReference type="EMBL" id="JBHUMJ010000002">
    <property type="protein sequence ID" value="MFD2700856.1"/>
    <property type="molecule type" value="Genomic_DNA"/>
</dbReference>
<dbReference type="PANTHER" id="PTHR28037:SF1">
    <property type="entry name" value="ALCOHOL O-ACETYLTRANSFERASE 1-RELATED"/>
    <property type="match status" value="1"/>
</dbReference>
<name>A0ABW5SM72_9BACL</name>
<dbReference type="Proteomes" id="UP001597540">
    <property type="component" value="Unassembled WGS sequence"/>
</dbReference>
<evidence type="ECO:0000259" key="1">
    <source>
        <dbReference type="Pfam" id="PF00668"/>
    </source>
</evidence>
<keyword evidence="3" id="KW-1185">Reference proteome</keyword>
<feature type="domain" description="Condensation" evidence="1">
    <location>
        <begin position="27"/>
        <end position="321"/>
    </location>
</feature>
<reference evidence="3" key="1">
    <citation type="journal article" date="2019" name="Int. J. Syst. Evol. Microbiol.">
        <title>The Global Catalogue of Microorganisms (GCM) 10K type strain sequencing project: providing services to taxonomists for standard genome sequencing and annotation.</title>
        <authorList>
            <consortium name="The Broad Institute Genomics Platform"/>
            <consortium name="The Broad Institute Genome Sequencing Center for Infectious Disease"/>
            <person name="Wu L."/>
            <person name="Ma J."/>
        </authorList>
    </citation>
    <scope>NUCLEOTIDE SEQUENCE [LARGE SCALE GENOMIC DNA]</scope>
    <source>
        <strain evidence="3">KCTC 33849</strain>
    </source>
</reference>
<dbReference type="Pfam" id="PF00668">
    <property type="entry name" value="Condensation"/>
    <property type="match status" value="1"/>
</dbReference>
<proteinExistence type="predicted"/>
<dbReference type="InterPro" id="IPR001242">
    <property type="entry name" value="Condensation_dom"/>
</dbReference>
<dbReference type="SUPFAM" id="SSF52777">
    <property type="entry name" value="CoA-dependent acyltransferases"/>
    <property type="match status" value="2"/>
</dbReference>
<dbReference type="Gene3D" id="3.30.559.10">
    <property type="entry name" value="Chloramphenicol acetyltransferase-like domain"/>
    <property type="match status" value="1"/>
</dbReference>
<gene>
    <name evidence="2" type="ORF">ACFSVM_10285</name>
</gene>